<keyword evidence="2" id="KW-1185">Reference proteome</keyword>
<accession>A0ACB5TJA0</accession>
<name>A0ACB5TJA0_CANBO</name>
<sequence>MNKRRSTQPKLNLEAVLFAVKTSIALNCRINPCFTFDRKHYFYGDQPLGYQITQHYNPIARDGFLELLPKYDGAELKEPCKIRIEQLQLEQDTGKSIYKLNNGKSQIDFNRADVPLIEMVTKPDFQNIDQVKAFIKKFQYTLKNLGVCTGELETGAMRVDVNISVDDNARIEMKNLPTTSAVTHAIRYEYMRQCKILDQGGKIEQQETRGWDGKKTVKLRSKEGAIEYRYMPDPELNNIRLNIDDLVKNIKPNMPKTIDERLEVLLSSPYNLKLRDANILISNKELLEYYNELYESTVIKNKVSKNPINWLTHELIGCLSKSNKEFNKNLIKVNKLSELIIANDKKIINNNNTKLLLLHLINDPQDQNESILKLIKEYDLENGQSGNSNSR</sequence>
<evidence type="ECO:0000313" key="2">
    <source>
        <dbReference type="Proteomes" id="UP001165101"/>
    </source>
</evidence>
<dbReference type="EMBL" id="BSXV01000545">
    <property type="protein sequence ID" value="GME89565.1"/>
    <property type="molecule type" value="Genomic_DNA"/>
</dbReference>
<proteinExistence type="predicted"/>
<gene>
    <name evidence="1" type="ORF">Cboi01_000145400</name>
</gene>
<protein>
    <submittedName>
        <fullName evidence="1">Unnamed protein product</fullName>
    </submittedName>
</protein>
<comment type="caution">
    <text evidence="1">The sequence shown here is derived from an EMBL/GenBank/DDBJ whole genome shotgun (WGS) entry which is preliminary data.</text>
</comment>
<organism evidence="1 2">
    <name type="scientific">Candida boidinii</name>
    <name type="common">Yeast</name>
    <dbReference type="NCBI Taxonomy" id="5477"/>
    <lineage>
        <taxon>Eukaryota</taxon>
        <taxon>Fungi</taxon>
        <taxon>Dikarya</taxon>
        <taxon>Ascomycota</taxon>
        <taxon>Saccharomycotina</taxon>
        <taxon>Pichiomycetes</taxon>
        <taxon>Pichiales</taxon>
        <taxon>Pichiaceae</taxon>
        <taxon>Ogataea</taxon>
        <taxon>Ogataea/Candida clade</taxon>
    </lineage>
</organism>
<dbReference type="Proteomes" id="UP001165101">
    <property type="component" value="Unassembled WGS sequence"/>
</dbReference>
<reference evidence="1" key="1">
    <citation type="submission" date="2023-04" db="EMBL/GenBank/DDBJ databases">
        <title>Candida boidinii NBRC 1967.</title>
        <authorList>
            <person name="Ichikawa N."/>
            <person name="Sato H."/>
            <person name="Tonouchi N."/>
        </authorList>
    </citation>
    <scope>NUCLEOTIDE SEQUENCE</scope>
    <source>
        <strain evidence="1">NBRC 1967</strain>
    </source>
</reference>
<evidence type="ECO:0000313" key="1">
    <source>
        <dbReference type="EMBL" id="GME89565.1"/>
    </source>
</evidence>